<evidence type="ECO:0000256" key="3">
    <source>
        <dbReference type="ARBA" id="ARBA00022694"/>
    </source>
</evidence>
<gene>
    <name evidence="10" type="ORF">FHR70_000550</name>
</gene>
<dbReference type="AlphaFoldDB" id="A0A7W4YUL0"/>
<dbReference type="Pfam" id="PF08331">
    <property type="entry name" value="QueG_DUF1730"/>
    <property type="match status" value="1"/>
</dbReference>
<keyword evidence="2" id="KW-0963">Cytoplasm</keyword>
<dbReference type="Gene3D" id="3.30.70.20">
    <property type="match status" value="1"/>
</dbReference>
<evidence type="ECO:0000256" key="7">
    <source>
        <dbReference type="ARBA" id="ARBA00023004"/>
    </source>
</evidence>
<dbReference type="PROSITE" id="PS00198">
    <property type="entry name" value="4FE4S_FER_1"/>
    <property type="match status" value="1"/>
</dbReference>
<evidence type="ECO:0000259" key="9">
    <source>
        <dbReference type="PROSITE" id="PS51379"/>
    </source>
</evidence>
<keyword evidence="3" id="KW-0819">tRNA processing</keyword>
<keyword evidence="1" id="KW-0004">4Fe-4S</keyword>
<dbReference type="SUPFAM" id="SSF46548">
    <property type="entry name" value="alpha-helical ferredoxin"/>
    <property type="match status" value="1"/>
</dbReference>
<evidence type="ECO:0000313" key="10">
    <source>
        <dbReference type="EMBL" id="MBB3017510.1"/>
    </source>
</evidence>
<dbReference type="InterPro" id="IPR004453">
    <property type="entry name" value="QueG"/>
</dbReference>
<evidence type="ECO:0000256" key="6">
    <source>
        <dbReference type="ARBA" id="ARBA00023002"/>
    </source>
</evidence>
<dbReference type="InterPro" id="IPR016024">
    <property type="entry name" value="ARM-type_fold"/>
</dbReference>
<dbReference type="Pfam" id="PF13484">
    <property type="entry name" value="Fer4_16"/>
    <property type="match status" value="1"/>
</dbReference>
<organism evidence="10 11">
    <name type="scientific">Microvirga lupini</name>
    <dbReference type="NCBI Taxonomy" id="420324"/>
    <lineage>
        <taxon>Bacteria</taxon>
        <taxon>Pseudomonadati</taxon>
        <taxon>Pseudomonadota</taxon>
        <taxon>Alphaproteobacteria</taxon>
        <taxon>Hyphomicrobiales</taxon>
        <taxon>Methylobacteriaceae</taxon>
        <taxon>Microvirga</taxon>
    </lineage>
</organism>
<dbReference type="GO" id="GO:0052693">
    <property type="term" value="F:epoxyqueuosine reductase activity"/>
    <property type="evidence" value="ECO:0007669"/>
    <property type="project" value="UniProtKB-EC"/>
</dbReference>
<dbReference type="EMBL" id="JACHWB010000001">
    <property type="protein sequence ID" value="MBB3017510.1"/>
    <property type="molecule type" value="Genomic_DNA"/>
</dbReference>
<dbReference type="PROSITE" id="PS51379">
    <property type="entry name" value="4FE4S_FER_2"/>
    <property type="match status" value="1"/>
</dbReference>
<sequence>MADTAERRADPRTLWPEVRSVILLGLNYGPADNPLAELAQKDLGYISVYARNRDYHDVIKGKLKEAAGFLAAKASSDVKVFVDTAPVMEKPLAEAAGLGFQGKHTVVVSREFGNWLFLGAIFTTAELPADAPERNHCGSCRRCLDVCPTNAFPAPYQLDARRCISYLTIEHKGHIPEELRLGIGNRIFGCDDCLAVCPWNKFAQAGREARLVQREDLAALPLADLARLDDPAFRTRFAGTPIKRTGRDRFIRNVLIAIGNSGDASLAEEAERLLDDISPLVRAMAVWALGRLLPPEVVAHHAVERLEHESDSDVREEWRRAVALPIVPSA</sequence>
<evidence type="ECO:0000256" key="2">
    <source>
        <dbReference type="ARBA" id="ARBA00022490"/>
    </source>
</evidence>
<keyword evidence="11" id="KW-1185">Reference proteome</keyword>
<evidence type="ECO:0000256" key="1">
    <source>
        <dbReference type="ARBA" id="ARBA00022485"/>
    </source>
</evidence>
<evidence type="ECO:0000313" key="11">
    <source>
        <dbReference type="Proteomes" id="UP000532010"/>
    </source>
</evidence>
<dbReference type="GO" id="GO:0046872">
    <property type="term" value="F:metal ion binding"/>
    <property type="evidence" value="ECO:0007669"/>
    <property type="project" value="UniProtKB-KW"/>
</dbReference>
<feature type="domain" description="4Fe-4S ferredoxin-type" evidence="9">
    <location>
        <begin position="125"/>
        <end position="157"/>
    </location>
</feature>
<dbReference type="Gene3D" id="1.25.10.10">
    <property type="entry name" value="Leucine-rich Repeat Variant"/>
    <property type="match status" value="1"/>
</dbReference>
<proteinExistence type="predicted"/>
<keyword evidence="5" id="KW-0671">Queuosine biosynthesis</keyword>
<dbReference type="NCBIfam" id="TIGR00276">
    <property type="entry name" value="tRNA epoxyqueuosine(34) reductase QueG"/>
    <property type="match status" value="1"/>
</dbReference>
<protein>
    <submittedName>
        <fullName evidence="10">Epoxyqueuosine reductase</fullName>
        <ecNumber evidence="10">1.17.99.6</ecNumber>
    </submittedName>
</protein>
<accession>A0A7W4YUL0</accession>
<dbReference type="InterPro" id="IPR013542">
    <property type="entry name" value="QueG_DUF1730"/>
</dbReference>
<dbReference type="Proteomes" id="UP000532010">
    <property type="component" value="Unassembled WGS sequence"/>
</dbReference>
<dbReference type="GO" id="GO:0051539">
    <property type="term" value="F:4 iron, 4 sulfur cluster binding"/>
    <property type="evidence" value="ECO:0007669"/>
    <property type="project" value="UniProtKB-KW"/>
</dbReference>
<dbReference type="InterPro" id="IPR017896">
    <property type="entry name" value="4Fe4S_Fe-S-bd"/>
</dbReference>
<dbReference type="SUPFAM" id="SSF48371">
    <property type="entry name" value="ARM repeat"/>
    <property type="match status" value="1"/>
</dbReference>
<keyword evidence="8" id="KW-0411">Iron-sulfur</keyword>
<dbReference type="InterPro" id="IPR011989">
    <property type="entry name" value="ARM-like"/>
</dbReference>
<name>A0A7W4YUL0_9HYPH</name>
<dbReference type="InterPro" id="IPR017900">
    <property type="entry name" value="4Fe4S_Fe_S_CS"/>
</dbReference>
<reference evidence="10 11" key="1">
    <citation type="submission" date="2020-08" db="EMBL/GenBank/DDBJ databases">
        <title>The Agave Microbiome: Exploring the role of microbial communities in plant adaptations to desert environments.</title>
        <authorList>
            <person name="Partida-Martinez L.P."/>
        </authorList>
    </citation>
    <scope>NUCLEOTIDE SEQUENCE [LARGE SCALE GENOMIC DNA]</scope>
    <source>
        <strain evidence="10 11">AT3.9</strain>
    </source>
</reference>
<dbReference type="GO" id="GO:0008616">
    <property type="term" value="P:tRNA queuosine(34) biosynthetic process"/>
    <property type="evidence" value="ECO:0007669"/>
    <property type="project" value="UniProtKB-KW"/>
</dbReference>
<keyword evidence="4" id="KW-0479">Metal-binding</keyword>
<dbReference type="Pfam" id="PF13646">
    <property type="entry name" value="HEAT_2"/>
    <property type="match status" value="1"/>
</dbReference>
<dbReference type="PANTHER" id="PTHR30002">
    <property type="entry name" value="EPOXYQUEUOSINE REDUCTASE"/>
    <property type="match status" value="1"/>
</dbReference>
<comment type="caution">
    <text evidence="10">The sequence shown here is derived from an EMBL/GenBank/DDBJ whole genome shotgun (WGS) entry which is preliminary data.</text>
</comment>
<evidence type="ECO:0000256" key="5">
    <source>
        <dbReference type="ARBA" id="ARBA00022785"/>
    </source>
</evidence>
<evidence type="ECO:0000256" key="4">
    <source>
        <dbReference type="ARBA" id="ARBA00022723"/>
    </source>
</evidence>
<keyword evidence="6 10" id="KW-0560">Oxidoreductase</keyword>
<dbReference type="PANTHER" id="PTHR30002:SF4">
    <property type="entry name" value="EPOXYQUEUOSINE REDUCTASE"/>
    <property type="match status" value="1"/>
</dbReference>
<dbReference type="EC" id="1.17.99.6" evidence="10"/>
<keyword evidence="7" id="KW-0408">Iron</keyword>
<evidence type="ECO:0000256" key="8">
    <source>
        <dbReference type="ARBA" id="ARBA00023014"/>
    </source>
</evidence>